<keyword evidence="7" id="KW-1185">Reference proteome</keyword>
<evidence type="ECO:0000259" key="5">
    <source>
        <dbReference type="PROSITE" id="PS00498"/>
    </source>
</evidence>
<dbReference type="Pfam" id="PF00264">
    <property type="entry name" value="Tyrosinase"/>
    <property type="match status" value="1"/>
</dbReference>
<evidence type="ECO:0000256" key="3">
    <source>
        <dbReference type="SAM" id="SignalP"/>
    </source>
</evidence>
<dbReference type="Gene3D" id="1.10.1280.10">
    <property type="entry name" value="Di-copper center containing domain from catechol oxidase"/>
    <property type="match status" value="1"/>
</dbReference>
<evidence type="ECO:0000313" key="7">
    <source>
        <dbReference type="Proteomes" id="UP000278143"/>
    </source>
</evidence>
<dbReference type="GO" id="GO:0016491">
    <property type="term" value="F:oxidoreductase activity"/>
    <property type="evidence" value="ECO:0007669"/>
    <property type="project" value="InterPro"/>
</dbReference>
<keyword evidence="3" id="KW-0732">Signal</keyword>
<dbReference type="PRINTS" id="PR00092">
    <property type="entry name" value="TYROSINASE"/>
</dbReference>
<dbReference type="EMBL" id="KZ989309">
    <property type="protein sequence ID" value="RKP26900.1"/>
    <property type="molecule type" value="Genomic_DNA"/>
</dbReference>
<dbReference type="GO" id="GO:0046872">
    <property type="term" value="F:metal ion binding"/>
    <property type="evidence" value="ECO:0007669"/>
    <property type="project" value="UniProtKB-KW"/>
</dbReference>
<evidence type="ECO:0000256" key="1">
    <source>
        <dbReference type="ARBA" id="ARBA00022723"/>
    </source>
</evidence>
<dbReference type="PROSITE" id="PS00497">
    <property type="entry name" value="TYROSINASE_1"/>
    <property type="match status" value="1"/>
</dbReference>
<evidence type="ECO:0000313" key="6">
    <source>
        <dbReference type="EMBL" id="RKP26900.1"/>
    </source>
</evidence>
<dbReference type="PROSITE" id="PS00498">
    <property type="entry name" value="TYROSINASE_2"/>
    <property type="match status" value="1"/>
</dbReference>
<organism evidence="6 7">
    <name type="scientific">Syncephalis pseudoplumigaleata</name>
    <dbReference type="NCBI Taxonomy" id="1712513"/>
    <lineage>
        <taxon>Eukaryota</taxon>
        <taxon>Fungi</taxon>
        <taxon>Fungi incertae sedis</taxon>
        <taxon>Zoopagomycota</taxon>
        <taxon>Zoopagomycotina</taxon>
        <taxon>Zoopagomycetes</taxon>
        <taxon>Zoopagales</taxon>
        <taxon>Piptocephalidaceae</taxon>
        <taxon>Syncephalis</taxon>
    </lineage>
</organism>
<dbReference type="AlphaFoldDB" id="A0A4P9Z5J7"/>
<dbReference type="Proteomes" id="UP000278143">
    <property type="component" value="Unassembled WGS sequence"/>
</dbReference>
<feature type="signal peptide" evidence="3">
    <location>
        <begin position="1"/>
        <end position="25"/>
    </location>
</feature>
<reference evidence="7" key="1">
    <citation type="journal article" date="2018" name="Nat. Microbiol.">
        <title>Leveraging single-cell genomics to expand the fungal tree of life.</title>
        <authorList>
            <person name="Ahrendt S.R."/>
            <person name="Quandt C.A."/>
            <person name="Ciobanu D."/>
            <person name="Clum A."/>
            <person name="Salamov A."/>
            <person name="Andreopoulos B."/>
            <person name="Cheng J.F."/>
            <person name="Woyke T."/>
            <person name="Pelin A."/>
            <person name="Henrissat B."/>
            <person name="Reynolds N.K."/>
            <person name="Benny G.L."/>
            <person name="Smith M.E."/>
            <person name="James T.Y."/>
            <person name="Grigoriev I.V."/>
        </authorList>
    </citation>
    <scope>NUCLEOTIDE SEQUENCE [LARGE SCALE GENOMIC DNA]</scope>
    <source>
        <strain evidence="7">Benny S71-1</strain>
    </source>
</reference>
<evidence type="ECO:0000256" key="2">
    <source>
        <dbReference type="ARBA" id="ARBA00023008"/>
    </source>
</evidence>
<dbReference type="InterPro" id="IPR050316">
    <property type="entry name" value="Tyrosinase/Hemocyanin"/>
</dbReference>
<dbReference type="OrthoDB" id="6132182at2759"/>
<dbReference type="PANTHER" id="PTHR11474">
    <property type="entry name" value="TYROSINASE FAMILY MEMBER"/>
    <property type="match status" value="1"/>
</dbReference>
<sequence>MHSFIKQALAAGIFASIVLLECAAAECSKVYVRREIRDLSDTELDRFTATLKEFMFAKHPNQYDSYAKLHNDAQGEAHGTPNFLPWHRVMLARFENDIRRIDPEFVLPYWDWSIDSQMPDQSPIFTERYFGGNGQGARMCIGSGPYKDHVPYYTQEGFSGCLTRSFMSGDATSGRIGPFAPVELMLDIVSNHNDYSSFESKLEGTPHGSVHNNIGAGFATMFSPNDPLFFVHHAFVDKLWADWQ</sequence>
<protein>
    <recommendedName>
        <fullName evidence="4 5">Tyrosinase copper-binding domain-containing protein</fullName>
    </recommendedName>
</protein>
<gene>
    <name evidence="6" type="ORF">SYNPS1DRAFT_13502</name>
</gene>
<keyword evidence="2" id="KW-0186">Copper</keyword>
<feature type="domain" description="Tyrosinase copper-binding" evidence="4">
    <location>
        <begin position="78"/>
        <end position="95"/>
    </location>
</feature>
<feature type="chain" id="PRO_5020444016" description="Tyrosinase copper-binding domain-containing protein" evidence="3">
    <location>
        <begin position="26"/>
        <end position="244"/>
    </location>
</feature>
<feature type="domain" description="Tyrosinase copper-binding" evidence="5">
    <location>
        <begin position="226"/>
        <end position="237"/>
    </location>
</feature>
<feature type="non-terminal residue" evidence="6">
    <location>
        <position position="244"/>
    </location>
</feature>
<dbReference type="InterPro" id="IPR008922">
    <property type="entry name" value="Di-copper_centre_dom_sf"/>
</dbReference>
<dbReference type="InterPro" id="IPR002227">
    <property type="entry name" value="Tyrosinase_Cu-bd"/>
</dbReference>
<dbReference type="PANTHER" id="PTHR11474:SF126">
    <property type="entry name" value="TYROSINASE-LIKE PROTEIN TYR-1-RELATED"/>
    <property type="match status" value="1"/>
</dbReference>
<name>A0A4P9Z5J7_9FUNG</name>
<proteinExistence type="predicted"/>
<keyword evidence="1" id="KW-0479">Metal-binding</keyword>
<dbReference type="SUPFAM" id="SSF48056">
    <property type="entry name" value="Di-copper centre-containing domain"/>
    <property type="match status" value="1"/>
</dbReference>
<accession>A0A4P9Z5J7</accession>
<evidence type="ECO:0000259" key="4">
    <source>
        <dbReference type="PROSITE" id="PS00497"/>
    </source>
</evidence>